<protein>
    <submittedName>
        <fullName evidence="1">DUF481 domain-containing protein</fullName>
    </submittedName>
</protein>
<reference evidence="1 2" key="1">
    <citation type="submission" date="2024-05" db="EMBL/GenBank/DDBJ databases">
        <title>Sphingomonas sp. HF-S3 16S ribosomal RNA gene Genome sequencing and assembly.</title>
        <authorList>
            <person name="Lee H."/>
        </authorList>
    </citation>
    <scope>NUCLEOTIDE SEQUENCE [LARGE SCALE GENOMIC DNA]</scope>
    <source>
        <strain evidence="1 2">HF-S3</strain>
    </source>
</reference>
<dbReference type="Proteomes" id="UP001427805">
    <property type="component" value="Unassembled WGS sequence"/>
</dbReference>
<dbReference type="EMBL" id="JBDIZK010000006">
    <property type="protein sequence ID" value="MEN3747705.1"/>
    <property type="molecule type" value="Genomic_DNA"/>
</dbReference>
<accession>A0ABV0B973</accession>
<name>A0ABV0B973_9SPHN</name>
<gene>
    <name evidence="1" type="ORF">TPR58_11045</name>
</gene>
<dbReference type="RefSeq" id="WP_346246713.1">
    <property type="nucleotide sequence ID" value="NZ_JBDIZK010000006.1"/>
</dbReference>
<organism evidence="1 2">
    <name type="scientific">Sphingomonas rustica</name>
    <dbReference type="NCBI Taxonomy" id="3103142"/>
    <lineage>
        <taxon>Bacteria</taxon>
        <taxon>Pseudomonadati</taxon>
        <taxon>Pseudomonadota</taxon>
        <taxon>Alphaproteobacteria</taxon>
        <taxon>Sphingomonadales</taxon>
        <taxon>Sphingomonadaceae</taxon>
        <taxon>Sphingomonas</taxon>
    </lineage>
</organism>
<evidence type="ECO:0000313" key="2">
    <source>
        <dbReference type="Proteomes" id="UP001427805"/>
    </source>
</evidence>
<comment type="caution">
    <text evidence="1">The sequence shown here is derived from an EMBL/GenBank/DDBJ whole genome shotgun (WGS) entry which is preliminary data.</text>
</comment>
<keyword evidence="2" id="KW-1185">Reference proteome</keyword>
<dbReference type="InterPro" id="IPR007433">
    <property type="entry name" value="DUF481"/>
</dbReference>
<dbReference type="Pfam" id="PF04338">
    <property type="entry name" value="DUF481"/>
    <property type="match status" value="1"/>
</dbReference>
<evidence type="ECO:0000313" key="1">
    <source>
        <dbReference type="EMBL" id="MEN3747705.1"/>
    </source>
</evidence>
<sequence>MRALLLAFPLLLANAEGDPETIPEPIKAMLDAAMASGNEGEVSTIVKYARNAVPEHGDAIARIATDWRNDRREKSMQRIRNAGVFDLVKGRAELGAYVTTGNANNVGVTAVIDLRREGLEWRHKLKLQADYQESLGIVNRERYLAAYEPNWKFDERAYLYGSAQYESDRFLGFYDRFSVSTGAGYSAIKKQGLRLDLELGPAFRHTRFTDGAIESYPAARGSVDVDWKLSPGLTVRQNASAYLQKANSTVTSKSSLLAKLIGPLSAQLSYTMQYESAPPFGRVSTDTTSRAALVVDF</sequence>
<proteinExistence type="predicted"/>